<dbReference type="Gene3D" id="3.30.160.110">
    <property type="entry name" value="Siroheme synthase, domain 2"/>
    <property type="match status" value="1"/>
</dbReference>
<dbReference type="Gene3D" id="3.40.50.720">
    <property type="entry name" value="NAD(P)-binding Rossmann-like Domain"/>
    <property type="match status" value="1"/>
</dbReference>
<evidence type="ECO:0000256" key="2">
    <source>
        <dbReference type="ARBA" id="ARBA00005010"/>
    </source>
</evidence>
<evidence type="ECO:0000313" key="13">
    <source>
        <dbReference type="Proteomes" id="UP001184861"/>
    </source>
</evidence>
<dbReference type="PANTHER" id="PTHR35330">
    <property type="entry name" value="SIROHEME BIOSYNTHESIS PROTEIN MET8"/>
    <property type="match status" value="1"/>
</dbReference>
<comment type="caution">
    <text evidence="12">The sequence shown here is derived from an EMBL/GenBank/DDBJ whole genome shotgun (WGS) entry which is preliminary data.</text>
</comment>
<dbReference type="InterPro" id="IPR028161">
    <property type="entry name" value="Met8-like"/>
</dbReference>
<proteinExistence type="inferred from homology"/>
<evidence type="ECO:0000256" key="3">
    <source>
        <dbReference type="ARBA" id="ARBA00022692"/>
    </source>
</evidence>
<reference evidence="12" key="1">
    <citation type="submission" date="2023-07" db="EMBL/GenBank/DDBJ databases">
        <title>Sorghum-associated microbial communities from plants grown in Nebraska, USA.</title>
        <authorList>
            <person name="Schachtman D."/>
        </authorList>
    </citation>
    <scope>NUCLEOTIDE SEQUENCE</scope>
    <source>
        <strain evidence="12">DS2360</strain>
    </source>
</reference>
<dbReference type="GO" id="GO:0004325">
    <property type="term" value="F:ferrochelatase activity"/>
    <property type="evidence" value="ECO:0007669"/>
    <property type="project" value="InterPro"/>
</dbReference>
<keyword evidence="5" id="KW-0560">Oxidoreductase</keyword>
<dbReference type="PANTHER" id="PTHR35330:SF1">
    <property type="entry name" value="SIROHEME BIOSYNTHESIS PROTEIN MET8"/>
    <property type="match status" value="1"/>
</dbReference>
<feature type="transmembrane region" description="Helical" evidence="10">
    <location>
        <begin position="432"/>
        <end position="450"/>
    </location>
</feature>
<dbReference type="InterPro" id="IPR006367">
    <property type="entry name" value="Sirohaem_synthase_N"/>
</dbReference>
<dbReference type="SUPFAM" id="SSF51735">
    <property type="entry name" value="NAD(P)-binding Rossmann-fold domains"/>
    <property type="match status" value="1"/>
</dbReference>
<dbReference type="InterPro" id="IPR028281">
    <property type="entry name" value="Sirohaem_synthase_central"/>
</dbReference>
<feature type="transmembrane region" description="Helical" evidence="10">
    <location>
        <begin position="350"/>
        <end position="371"/>
    </location>
</feature>
<feature type="transmembrane region" description="Helical" evidence="10">
    <location>
        <begin position="256"/>
        <end position="289"/>
    </location>
</feature>
<dbReference type="GO" id="GO:0043115">
    <property type="term" value="F:precorrin-2 dehydrogenase activity"/>
    <property type="evidence" value="ECO:0007669"/>
    <property type="project" value="UniProtKB-EC"/>
</dbReference>
<dbReference type="EMBL" id="JAVDQY010000001">
    <property type="protein sequence ID" value="MDR6525076.1"/>
    <property type="molecule type" value="Genomic_DNA"/>
</dbReference>
<dbReference type="Pfam" id="PF14824">
    <property type="entry name" value="Sirohm_synth_M"/>
    <property type="match status" value="1"/>
</dbReference>
<keyword evidence="8" id="KW-0627">Porphyrin biosynthesis</keyword>
<gene>
    <name evidence="12" type="ORF">J2787_000446</name>
</gene>
<dbReference type="AlphaFoldDB" id="A0AAE4C004"/>
<dbReference type="RefSeq" id="WP_202270628.1">
    <property type="nucleotide sequence ID" value="NZ_JAVDQY010000001.1"/>
</dbReference>
<feature type="transmembrane region" description="Helical" evidence="10">
    <location>
        <begin position="325"/>
        <end position="344"/>
    </location>
</feature>
<evidence type="ECO:0000256" key="4">
    <source>
        <dbReference type="ARBA" id="ARBA00022989"/>
    </source>
</evidence>
<evidence type="ECO:0000259" key="11">
    <source>
        <dbReference type="Pfam" id="PF14824"/>
    </source>
</evidence>
<keyword evidence="7 10" id="KW-0472">Membrane</keyword>
<evidence type="ECO:0000256" key="5">
    <source>
        <dbReference type="ARBA" id="ARBA00023002"/>
    </source>
</evidence>
<dbReference type="NCBIfam" id="TIGR01470">
    <property type="entry name" value="cysG_Nterm"/>
    <property type="match status" value="1"/>
</dbReference>
<comment type="subcellular location">
    <subcellularLocation>
        <location evidence="10">Cell membrane</location>
        <topology evidence="10">Multi-pass membrane protein</topology>
    </subcellularLocation>
    <subcellularLocation>
        <location evidence="1">Membrane</location>
        <topology evidence="1">Multi-pass membrane protein</topology>
    </subcellularLocation>
</comment>
<keyword evidence="6" id="KW-0520">NAD</keyword>
<feature type="transmembrane region" description="Helical" evidence="10">
    <location>
        <begin position="391"/>
        <end position="412"/>
    </location>
</feature>
<dbReference type="SUPFAM" id="SSF75615">
    <property type="entry name" value="Siroheme synthase middle domains-like"/>
    <property type="match status" value="1"/>
</dbReference>
<organism evidence="12 13">
    <name type="scientific">Chryseobacterium rhizosphaerae</name>
    <dbReference type="NCBI Taxonomy" id="395937"/>
    <lineage>
        <taxon>Bacteria</taxon>
        <taxon>Pseudomonadati</taxon>
        <taxon>Bacteroidota</taxon>
        <taxon>Flavobacteriia</taxon>
        <taxon>Flavobacteriales</taxon>
        <taxon>Weeksellaceae</taxon>
        <taxon>Chryseobacterium group</taxon>
        <taxon>Chryseobacterium</taxon>
    </lineage>
</organism>
<name>A0AAE4C004_9FLAO</name>
<dbReference type="InterPro" id="IPR002781">
    <property type="entry name" value="TM_pro_TauE-like"/>
</dbReference>
<feature type="domain" description="Siroheme synthase central" evidence="11">
    <location>
        <begin position="125"/>
        <end position="147"/>
    </location>
</feature>
<keyword evidence="4 10" id="KW-1133">Transmembrane helix</keyword>
<keyword evidence="10" id="KW-1003">Cell membrane</keyword>
<feature type="transmembrane region" description="Helical" evidence="10">
    <location>
        <begin position="219"/>
        <end position="240"/>
    </location>
</feature>
<dbReference type="Pfam" id="PF01925">
    <property type="entry name" value="TauE"/>
    <property type="match status" value="1"/>
</dbReference>
<protein>
    <recommendedName>
        <fullName evidence="10">Probable membrane transporter protein</fullName>
    </recommendedName>
</protein>
<evidence type="ECO:0000256" key="7">
    <source>
        <dbReference type="ARBA" id="ARBA00023136"/>
    </source>
</evidence>
<feature type="transmembrane region" description="Helical" evidence="10">
    <location>
        <begin position="483"/>
        <end position="501"/>
    </location>
</feature>
<keyword evidence="3 10" id="KW-0812">Transmembrane</keyword>
<comment type="pathway">
    <text evidence="2">Porphyrin-containing compound metabolism; siroheme biosynthesis; sirohydrochlorin from precorrin-2: step 1/1.</text>
</comment>
<evidence type="ECO:0000256" key="10">
    <source>
        <dbReference type="RuleBase" id="RU363041"/>
    </source>
</evidence>
<accession>A0AAE4C004</accession>
<evidence type="ECO:0000256" key="1">
    <source>
        <dbReference type="ARBA" id="ARBA00004141"/>
    </source>
</evidence>
<dbReference type="GO" id="GO:0019354">
    <property type="term" value="P:siroheme biosynthetic process"/>
    <property type="evidence" value="ECO:0007669"/>
    <property type="project" value="InterPro"/>
</dbReference>
<comment type="catalytic activity">
    <reaction evidence="9">
        <text>precorrin-2 + NAD(+) = sirohydrochlorin + NADH + 2 H(+)</text>
        <dbReference type="Rhea" id="RHEA:15613"/>
        <dbReference type="ChEBI" id="CHEBI:15378"/>
        <dbReference type="ChEBI" id="CHEBI:57540"/>
        <dbReference type="ChEBI" id="CHEBI:57945"/>
        <dbReference type="ChEBI" id="CHEBI:58351"/>
        <dbReference type="ChEBI" id="CHEBI:58827"/>
        <dbReference type="EC" id="1.3.1.76"/>
    </reaction>
</comment>
<sequence>MSNSLYPIFLKLENLSLLIIGGGRISLEKLESVLGNSPETSIRLVAKEIIPEVRALQNQYPNITLHERPYNNNDFKNTDLAIVAVNDIVLAEQIKEQAHQNSVLVNIADKPDLCDFYLGSIVKKGSLKIAISTNGKSPTIAKRLRETFTETIPDEMDHVLDNMQNIRNQLKGDFNYKVKELNKITTQYLSDGKVSPVTSNVEIEKLIHITKIAQRKANIYLAIIGVLLLFGILGLVVYQFNLSGDIQNFLSKDGHIFYWMLFAGFMAEIVAGSMGMGYGVICTTILLLLNVPPPVVSASIHSAESFTTAAGGFSHYKLGNVNKKMVWVLFPLAIVGSIIGALTLSHYGEHYAHIVKPIIACYTLYLGVNILRNAFKNKKANRIRTKRRTNLRILGLVGGFIDSFAGGGWGPLVTGTLIKEGRIPRYVVGSSTVAKFLLTVTSAVTFIFTIGIHHWNIVLGLLLGGVFTAPFSAMLTSKLPTKKMFAVVGVVVIAMSLITIIKSFM</sequence>
<feature type="transmembrane region" description="Helical" evidence="10">
    <location>
        <begin position="457"/>
        <end position="477"/>
    </location>
</feature>
<comment type="similarity">
    <text evidence="10">Belongs to the 4-toluene sulfonate uptake permease (TSUP) (TC 2.A.102) family.</text>
</comment>
<dbReference type="InterPro" id="IPR036291">
    <property type="entry name" value="NAD(P)-bd_dom_sf"/>
</dbReference>
<dbReference type="Proteomes" id="UP001184861">
    <property type="component" value="Unassembled WGS sequence"/>
</dbReference>
<evidence type="ECO:0000256" key="6">
    <source>
        <dbReference type="ARBA" id="ARBA00023027"/>
    </source>
</evidence>
<evidence type="ECO:0000256" key="9">
    <source>
        <dbReference type="ARBA" id="ARBA00047561"/>
    </source>
</evidence>
<dbReference type="Pfam" id="PF13241">
    <property type="entry name" value="NAD_binding_7"/>
    <property type="match status" value="1"/>
</dbReference>
<dbReference type="GO" id="GO:0005886">
    <property type="term" value="C:plasma membrane"/>
    <property type="evidence" value="ECO:0007669"/>
    <property type="project" value="UniProtKB-SubCell"/>
</dbReference>
<evidence type="ECO:0000256" key="8">
    <source>
        <dbReference type="ARBA" id="ARBA00023244"/>
    </source>
</evidence>
<evidence type="ECO:0000313" key="12">
    <source>
        <dbReference type="EMBL" id="MDR6525076.1"/>
    </source>
</evidence>